<evidence type="ECO:0000313" key="2">
    <source>
        <dbReference type="Proteomes" id="UP001066276"/>
    </source>
</evidence>
<accession>A0AAV7KPM3</accession>
<organism evidence="1 2">
    <name type="scientific">Pleurodeles waltl</name>
    <name type="common">Iberian ribbed newt</name>
    <dbReference type="NCBI Taxonomy" id="8319"/>
    <lineage>
        <taxon>Eukaryota</taxon>
        <taxon>Metazoa</taxon>
        <taxon>Chordata</taxon>
        <taxon>Craniata</taxon>
        <taxon>Vertebrata</taxon>
        <taxon>Euteleostomi</taxon>
        <taxon>Amphibia</taxon>
        <taxon>Batrachia</taxon>
        <taxon>Caudata</taxon>
        <taxon>Salamandroidea</taxon>
        <taxon>Salamandridae</taxon>
        <taxon>Pleurodelinae</taxon>
        <taxon>Pleurodeles</taxon>
    </lineage>
</organism>
<proteinExistence type="predicted"/>
<sequence>MELLLRDRGGCLLLFTDPPAARRDPVFLFRFPHLLGSHKATCKCGWSQPLVEPLSSGPLPLPVCCWPSVRPRADEQLGGGARGSRKEGEEARLKRLIREILLEMGEDGRQKVIPAMWLFLSHQGQSRRAQALRSRRGVARSQEDFNALFYAEAVSLTDIQEDLLDSISVDSFVASLVGRTSLDEDLVLKDPVDKKVDVSVKNLHLEEHRALRAGIYKDSV</sequence>
<evidence type="ECO:0000313" key="1">
    <source>
        <dbReference type="EMBL" id="KAJ1081286.1"/>
    </source>
</evidence>
<name>A0AAV7KPM3_PLEWA</name>
<comment type="caution">
    <text evidence="1">The sequence shown here is derived from an EMBL/GenBank/DDBJ whole genome shotgun (WGS) entry which is preliminary data.</text>
</comment>
<dbReference type="AlphaFoldDB" id="A0AAV7KPM3"/>
<protein>
    <submittedName>
        <fullName evidence="1">Uncharacterized protein</fullName>
    </submittedName>
</protein>
<dbReference type="EMBL" id="JANPWB010000016">
    <property type="protein sequence ID" value="KAJ1081286.1"/>
    <property type="molecule type" value="Genomic_DNA"/>
</dbReference>
<reference evidence="1" key="1">
    <citation type="journal article" date="2022" name="bioRxiv">
        <title>Sequencing and chromosome-scale assembly of the giantPleurodeles waltlgenome.</title>
        <authorList>
            <person name="Brown T."/>
            <person name="Elewa A."/>
            <person name="Iarovenko S."/>
            <person name="Subramanian E."/>
            <person name="Araus A.J."/>
            <person name="Petzold A."/>
            <person name="Susuki M."/>
            <person name="Suzuki K.-i.T."/>
            <person name="Hayashi T."/>
            <person name="Toyoda A."/>
            <person name="Oliveira C."/>
            <person name="Osipova E."/>
            <person name="Leigh N.D."/>
            <person name="Simon A."/>
            <person name="Yun M.H."/>
        </authorList>
    </citation>
    <scope>NUCLEOTIDE SEQUENCE</scope>
    <source>
        <strain evidence="1">20211129_DDA</strain>
        <tissue evidence="1">Liver</tissue>
    </source>
</reference>
<keyword evidence="2" id="KW-1185">Reference proteome</keyword>
<gene>
    <name evidence="1" type="ORF">NDU88_001468</name>
</gene>
<dbReference type="Proteomes" id="UP001066276">
    <property type="component" value="Chromosome 12"/>
</dbReference>